<protein>
    <recommendedName>
        <fullName evidence="3">Beta-lactamase-related domain-containing protein</fullName>
    </recommendedName>
</protein>
<gene>
    <name evidence="1" type="ORF">R3P95_17900</name>
</gene>
<reference evidence="1 2" key="1">
    <citation type="submission" date="2023-10" db="EMBL/GenBank/DDBJ databases">
        <title>Development of a sustainable strategy for remediation of hydrocarbon-contaminated territories based on the waste exchange concept.</title>
        <authorList>
            <person name="Krivoruchko A."/>
        </authorList>
    </citation>
    <scope>NUCLEOTIDE SEQUENCE [LARGE SCALE GENOMIC DNA]</scope>
    <source>
        <strain evidence="1 2">IEGM 1322</strain>
    </source>
</reference>
<accession>A0ABU4B1R2</accession>
<sequence>MTLILAATVGHHVFHTSDRLITVPSRVKNRSQAWDIASNKTVIVVASDCWLVIGYTGLAYLDGIPTDQFIAEAISGQKNLAGSGISAWGLPADKMHYRSITSRLSAAIENAYTRLPSHVRRYPTTILGAGLQHATPRLRQVMFETVHCESGTTHTELAKRHVPSQTFHVNAVGSYNPLVHGMLRQALKRHGSTSAHKFQSLMTDAVRTTGQMSDVVGEDVLAVTLQPTERRIEVTFNQADTSIQIPMPAGAGDDPDQWADHPRVYTPFALLPGMIFHPAVASVGGWNTTIDKGPPLEYTISGRGLNPRQGRFYYGSHPRKQPPS</sequence>
<proteinExistence type="predicted"/>
<dbReference type="Proteomes" id="UP001185899">
    <property type="component" value="Unassembled WGS sequence"/>
</dbReference>
<organism evidence="1 2">
    <name type="scientific">Rhodococcus cercidiphylli</name>
    <dbReference type="NCBI Taxonomy" id="489916"/>
    <lineage>
        <taxon>Bacteria</taxon>
        <taxon>Bacillati</taxon>
        <taxon>Actinomycetota</taxon>
        <taxon>Actinomycetes</taxon>
        <taxon>Mycobacteriales</taxon>
        <taxon>Nocardiaceae</taxon>
        <taxon>Rhodococcus</taxon>
    </lineage>
</organism>
<dbReference type="RefSeq" id="WP_317549041.1">
    <property type="nucleotide sequence ID" value="NZ_JAWLKE010000006.1"/>
</dbReference>
<dbReference type="EMBL" id="JAWLKE010000006">
    <property type="protein sequence ID" value="MDV6232430.1"/>
    <property type="molecule type" value="Genomic_DNA"/>
</dbReference>
<name>A0ABU4B1R2_9NOCA</name>
<keyword evidence="2" id="KW-1185">Reference proteome</keyword>
<evidence type="ECO:0000313" key="1">
    <source>
        <dbReference type="EMBL" id="MDV6232430.1"/>
    </source>
</evidence>
<comment type="caution">
    <text evidence="1">The sequence shown here is derived from an EMBL/GenBank/DDBJ whole genome shotgun (WGS) entry which is preliminary data.</text>
</comment>
<evidence type="ECO:0000313" key="2">
    <source>
        <dbReference type="Proteomes" id="UP001185899"/>
    </source>
</evidence>
<evidence type="ECO:0008006" key="3">
    <source>
        <dbReference type="Google" id="ProtNLM"/>
    </source>
</evidence>